<protein>
    <recommendedName>
        <fullName evidence="3">Septum formation-related domain-containing protein</fullName>
    </recommendedName>
</protein>
<dbReference type="InterPro" id="IPR026004">
    <property type="entry name" value="Septum_form"/>
</dbReference>
<feature type="domain" description="Septum formation-related" evidence="3">
    <location>
        <begin position="142"/>
        <end position="235"/>
    </location>
</feature>
<feature type="compositionally biased region" description="Pro residues" evidence="1">
    <location>
        <begin position="12"/>
        <end position="25"/>
    </location>
</feature>
<keyword evidence="5" id="KW-1185">Reference proteome</keyword>
<comment type="caution">
    <text evidence="4">The sequence shown here is derived from an EMBL/GenBank/DDBJ whole genome shotgun (WGS) entry which is preliminary data.</text>
</comment>
<organism evidence="4 5">
    <name type="scientific">Myceligenerans indicum</name>
    <dbReference type="NCBI Taxonomy" id="2593663"/>
    <lineage>
        <taxon>Bacteria</taxon>
        <taxon>Bacillati</taxon>
        <taxon>Actinomycetota</taxon>
        <taxon>Actinomycetes</taxon>
        <taxon>Micrococcales</taxon>
        <taxon>Promicromonosporaceae</taxon>
        <taxon>Myceligenerans</taxon>
    </lineage>
</organism>
<keyword evidence="2" id="KW-0812">Transmembrane</keyword>
<evidence type="ECO:0000313" key="5">
    <source>
        <dbReference type="Proteomes" id="UP000675409"/>
    </source>
</evidence>
<evidence type="ECO:0000256" key="2">
    <source>
        <dbReference type="SAM" id="Phobius"/>
    </source>
</evidence>
<feature type="region of interest" description="Disordered" evidence="1">
    <location>
        <begin position="1"/>
        <end position="29"/>
    </location>
</feature>
<proteinExistence type="predicted"/>
<feature type="transmembrane region" description="Helical" evidence="2">
    <location>
        <begin position="77"/>
        <end position="102"/>
    </location>
</feature>
<dbReference type="Pfam" id="PF13845">
    <property type="entry name" value="Septum_form"/>
    <property type="match status" value="1"/>
</dbReference>
<evidence type="ECO:0000256" key="1">
    <source>
        <dbReference type="SAM" id="MobiDB-lite"/>
    </source>
</evidence>
<keyword evidence="2" id="KW-0472">Membrane</keyword>
<name>A0ABS1LHR5_9MICO</name>
<gene>
    <name evidence="4" type="ORF">HGK34_05735</name>
</gene>
<feature type="transmembrane region" description="Helical" evidence="2">
    <location>
        <begin position="32"/>
        <end position="52"/>
    </location>
</feature>
<dbReference type="RefSeq" id="WP_201845597.1">
    <property type="nucleotide sequence ID" value="NZ_JABBYC010000005.1"/>
</dbReference>
<evidence type="ECO:0000313" key="4">
    <source>
        <dbReference type="EMBL" id="MBL0885779.1"/>
    </source>
</evidence>
<reference evidence="4 5" key="1">
    <citation type="journal article" date="2021" name="Arch. Microbiol.">
        <title>Myceligenerans indicum sp. nov., an actinobacterium isolated from mangrove sediment of Sundarbans, India.</title>
        <authorList>
            <person name="Asha K."/>
            <person name="Bhadury P."/>
        </authorList>
    </citation>
    <scope>NUCLEOTIDE SEQUENCE [LARGE SCALE GENOMIC DNA]</scope>
    <source>
        <strain evidence="4 5">I2</strain>
    </source>
</reference>
<dbReference type="Proteomes" id="UP000675409">
    <property type="component" value="Unassembled WGS sequence"/>
</dbReference>
<evidence type="ECO:0000259" key="3">
    <source>
        <dbReference type="Pfam" id="PF13845"/>
    </source>
</evidence>
<sequence length="263" mass="27732">MASPSPQSHGPGPGPDPDPPAGPGPRRPRTGLVAAALLLFWPVGLAALSAAARAARADGAGLAGAARDASRSAHRRSWTAVGVGGGLLALRATAWVVLAVTFTSHGPGLLDQVTDRWPEPPVRQAVAAPRPDTVDPLELITGDCFLAPPDDAGWAELTEIELVPCAEEHDVVVIGVHEHEWGPYPGDDVIENDAWEACVDAYWGYMGADAPEYGNAWPWMPSQDSWLYGDRASPCLLLASHPVRGSLSDRPDLVKLDLETESA</sequence>
<keyword evidence="2" id="KW-1133">Transmembrane helix</keyword>
<dbReference type="EMBL" id="JABBYC010000005">
    <property type="protein sequence ID" value="MBL0885779.1"/>
    <property type="molecule type" value="Genomic_DNA"/>
</dbReference>
<accession>A0ABS1LHR5</accession>